<reference evidence="1 2" key="1">
    <citation type="submission" date="2020-06" db="EMBL/GenBank/DDBJ databases">
        <authorList>
            <person name="Kim S.-J."/>
            <person name="Park S.-J."/>
        </authorList>
    </citation>
    <scope>NUCLEOTIDE SEQUENCE [LARGE SCALE GENOMIC DNA]</scope>
    <source>
        <strain evidence="1 2">SW-151</strain>
    </source>
</reference>
<evidence type="ECO:0000313" key="2">
    <source>
        <dbReference type="Proteomes" id="UP000652427"/>
    </source>
</evidence>
<dbReference type="EMBL" id="JABWMH010000003">
    <property type="protein sequence ID" value="NVD28099.1"/>
    <property type="molecule type" value="Genomic_DNA"/>
</dbReference>
<keyword evidence="2" id="KW-1185">Reference proteome</keyword>
<sequence length="151" mass="17743">MNSGINEWKQRGTLHLWRFKPDKRGLKGWHFFADHIGCENIVELLDLLKQANYPVKRTIRLEKTPQAIANRPAALNKSYKVFTPESLRFVKNPDTEQDQWSSKMSGQCLEIELGYYRIEELADSIRKVRKGDYDFSIGPNDGEQPQNIWFW</sequence>
<name>A0ABX2N320_9SPHN</name>
<dbReference type="Proteomes" id="UP000652427">
    <property type="component" value="Unassembled WGS sequence"/>
</dbReference>
<accession>A0ABX2N320</accession>
<gene>
    <name evidence="1" type="ORF">HUO14_09305</name>
</gene>
<dbReference type="RefSeq" id="WP_176279637.1">
    <property type="nucleotide sequence ID" value="NZ_JABWMH010000003.1"/>
</dbReference>
<proteinExistence type="predicted"/>
<organism evidence="1 2">
    <name type="scientific">Parasphingorhabdus flavimaris</name>
    <dbReference type="NCBI Taxonomy" id="266812"/>
    <lineage>
        <taxon>Bacteria</taxon>
        <taxon>Pseudomonadati</taxon>
        <taxon>Pseudomonadota</taxon>
        <taxon>Alphaproteobacteria</taxon>
        <taxon>Sphingomonadales</taxon>
        <taxon>Sphingomonadaceae</taxon>
        <taxon>Parasphingorhabdus</taxon>
    </lineage>
</organism>
<protein>
    <submittedName>
        <fullName evidence="1">Uncharacterized protein</fullName>
    </submittedName>
</protein>
<comment type="caution">
    <text evidence="1">The sequence shown here is derived from an EMBL/GenBank/DDBJ whole genome shotgun (WGS) entry which is preliminary data.</text>
</comment>
<evidence type="ECO:0000313" key="1">
    <source>
        <dbReference type="EMBL" id="NVD28099.1"/>
    </source>
</evidence>